<keyword evidence="4" id="KW-1185">Reference proteome</keyword>
<dbReference type="SUPFAM" id="SSF51735">
    <property type="entry name" value="NAD(P)-binding Rossmann-fold domains"/>
    <property type="match status" value="1"/>
</dbReference>
<dbReference type="RefSeq" id="WP_394830346.1">
    <property type="nucleotide sequence ID" value="NZ_CP089929.1"/>
</dbReference>
<evidence type="ECO:0000259" key="2">
    <source>
        <dbReference type="Pfam" id="PF03807"/>
    </source>
</evidence>
<accession>A0ABZ2KRS4</accession>
<evidence type="ECO:0000313" key="4">
    <source>
        <dbReference type="Proteomes" id="UP001374803"/>
    </source>
</evidence>
<dbReference type="InterPro" id="IPR036291">
    <property type="entry name" value="NAD(P)-bd_dom_sf"/>
</dbReference>
<dbReference type="Pfam" id="PF03807">
    <property type="entry name" value="F420_oxidored"/>
    <property type="match status" value="1"/>
</dbReference>
<dbReference type="PANTHER" id="PTHR14239">
    <property type="entry name" value="DUDULIN-RELATED"/>
    <property type="match status" value="1"/>
</dbReference>
<dbReference type="InterPro" id="IPR051267">
    <property type="entry name" value="STEAP_metalloreductase"/>
</dbReference>
<dbReference type="EMBL" id="CP089983">
    <property type="protein sequence ID" value="WXB00745.1"/>
    <property type="molecule type" value="Genomic_DNA"/>
</dbReference>
<feature type="domain" description="Pyrroline-5-carboxylate reductase catalytic N-terminal" evidence="2">
    <location>
        <begin position="7"/>
        <end position="38"/>
    </location>
</feature>
<dbReference type="InterPro" id="IPR028939">
    <property type="entry name" value="P5C_Rdtase_cat_N"/>
</dbReference>
<organism evidence="3 4">
    <name type="scientific">Pendulispora rubella</name>
    <dbReference type="NCBI Taxonomy" id="2741070"/>
    <lineage>
        <taxon>Bacteria</taxon>
        <taxon>Pseudomonadati</taxon>
        <taxon>Myxococcota</taxon>
        <taxon>Myxococcia</taxon>
        <taxon>Myxococcales</taxon>
        <taxon>Sorangiineae</taxon>
        <taxon>Pendulisporaceae</taxon>
        <taxon>Pendulispora</taxon>
    </lineage>
</organism>
<reference evidence="3" key="1">
    <citation type="submission" date="2021-12" db="EMBL/GenBank/DDBJ databases">
        <title>Discovery of the Pendulisporaceae a myxobacterial family with distinct sporulation behavior and unique specialized metabolism.</title>
        <authorList>
            <person name="Garcia R."/>
            <person name="Popoff A."/>
            <person name="Bader C.D."/>
            <person name="Loehr J."/>
            <person name="Walesch S."/>
            <person name="Walt C."/>
            <person name="Boldt J."/>
            <person name="Bunk B."/>
            <person name="Haeckl F.J.F.P.J."/>
            <person name="Gunesch A.P."/>
            <person name="Birkelbach J."/>
            <person name="Nuebel U."/>
            <person name="Pietschmann T."/>
            <person name="Bach T."/>
            <person name="Mueller R."/>
        </authorList>
    </citation>
    <scope>NUCLEOTIDE SEQUENCE</scope>
    <source>
        <strain evidence="3">MSr11367</strain>
    </source>
</reference>
<name>A0ABZ2KRS4_9BACT</name>
<keyword evidence="1" id="KW-0560">Oxidoreductase</keyword>
<dbReference type="Proteomes" id="UP001374803">
    <property type="component" value="Chromosome"/>
</dbReference>
<protein>
    <submittedName>
        <fullName evidence="3">NADP oxidoreductase</fullName>
    </submittedName>
</protein>
<gene>
    <name evidence="3" type="ORF">LVJ94_27945</name>
</gene>
<evidence type="ECO:0000313" key="3">
    <source>
        <dbReference type="EMBL" id="WXB00745.1"/>
    </source>
</evidence>
<sequence length="205" mass="21065">MSASPVVTILGAGRVGRALAEKLEKAGRTVILGSRRGPIDPARACRDGDIVINALPGAVSVASLVPLEDVLRGKVLVDVANASTRGPDGMPNGLVYPGGSLGEELQRALPETRVVKTLNTMVYTVMTEPTALSMPVSAFLSGDDAPAKELVGALLVDLGWPREWILDLGGIASARAPEAFVAMLGAVAATFAGSGLPRFGLAIAR</sequence>
<dbReference type="PANTHER" id="PTHR14239:SF10">
    <property type="entry name" value="REDUCTASE"/>
    <property type="match status" value="1"/>
</dbReference>
<evidence type="ECO:0000256" key="1">
    <source>
        <dbReference type="ARBA" id="ARBA00023002"/>
    </source>
</evidence>
<dbReference type="Gene3D" id="3.40.50.720">
    <property type="entry name" value="NAD(P)-binding Rossmann-like Domain"/>
    <property type="match status" value="1"/>
</dbReference>
<proteinExistence type="predicted"/>